<organism evidence="3 4">
    <name type="scientific">Vibrio alginolyticus</name>
    <dbReference type="NCBI Taxonomy" id="663"/>
    <lineage>
        <taxon>Bacteria</taxon>
        <taxon>Pseudomonadati</taxon>
        <taxon>Pseudomonadota</taxon>
        <taxon>Gammaproteobacteria</taxon>
        <taxon>Vibrionales</taxon>
        <taxon>Vibrionaceae</taxon>
        <taxon>Vibrio</taxon>
    </lineage>
</organism>
<feature type="compositionally biased region" description="Acidic residues" evidence="1">
    <location>
        <begin position="128"/>
        <end position="156"/>
    </location>
</feature>
<dbReference type="AlphaFoldDB" id="A0AA36UM66"/>
<name>A0AA36UM66_VIBAL</name>
<sequence>MATFLKQKTVPVGDDKVTLTQLSGLDRYDFMDFCSEQTFPESIEALSEKASKEEKEAQLQKMDKVTRQWNRLNFIMQARLVAHGTNFDIDDIDERHQYIMSAMSKEQIKELHDEVAKLSCMPLPDETPSSEEDVEPETPEKDGEQEDDVDPVDPKA</sequence>
<protein>
    <recommendedName>
        <fullName evidence="2">Tail assembly protein G domain-containing protein</fullName>
    </recommendedName>
</protein>
<feature type="domain" description="Tail assembly protein G" evidence="2">
    <location>
        <begin position="4"/>
        <end position="133"/>
    </location>
</feature>
<dbReference type="Proteomes" id="UP000714625">
    <property type="component" value="Unassembled WGS sequence"/>
</dbReference>
<gene>
    <name evidence="3" type="ORF">GHY86_00440</name>
</gene>
<reference evidence="3" key="1">
    <citation type="submission" date="2019-11" db="EMBL/GenBank/DDBJ databases">
        <authorList>
            <consortium name="PulseNet: The National Subtyping Network for Foodborne Disease Surveillance"/>
            <person name="Tarr C.L."/>
            <person name="Trees E."/>
            <person name="Katz L.S."/>
            <person name="Carleton-Romer H.A."/>
            <person name="Stroika S."/>
            <person name="Kucerova Z."/>
            <person name="Roache K.F."/>
            <person name="Sabol A.L."/>
            <person name="Besser J."/>
            <person name="Gerner-Smidt P."/>
        </authorList>
    </citation>
    <scope>NUCLEOTIDE SEQUENCE</scope>
    <source>
        <strain evidence="3">PNUSAV001129</strain>
    </source>
</reference>
<evidence type="ECO:0000313" key="3">
    <source>
        <dbReference type="EMBL" id="EGQ9133622.1"/>
    </source>
</evidence>
<dbReference type="Pfam" id="PF06894">
    <property type="entry name" value="Phage_TAC_2"/>
    <property type="match status" value="1"/>
</dbReference>
<evidence type="ECO:0000256" key="1">
    <source>
        <dbReference type="SAM" id="MobiDB-lite"/>
    </source>
</evidence>
<evidence type="ECO:0000259" key="2">
    <source>
        <dbReference type="Pfam" id="PF06894"/>
    </source>
</evidence>
<dbReference type="InterPro" id="IPR010027">
    <property type="entry name" value="Tail_assembly_G"/>
</dbReference>
<evidence type="ECO:0000313" key="4">
    <source>
        <dbReference type="Proteomes" id="UP000714625"/>
    </source>
</evidence>
<accession>A0AA36UM66</accession>
<proteinExistence type="predicted"/>
<feature type="region of interest" description="Disordered" evidence="1">
    <location>
        <begin position="119"/>
        <end position="156"/>
    </location>
</feature>
<comment type="caution">
    <text evidence="3">The sequence shown here is derived from an EMBL/GenBank/DDBJ whole genome shotgun (WGS) entry which is preliminary data.</text>
</comment>
<dbReference type="EMBL" id="AAXMUW010000001">
    <property type="protein sequence ID" value="EGQ9133622.1"/>
    <property type="molecule type" value="Genomic_DNA"/>
</dbReference>